<dbReference type="RefSeq" id="WP_119917890.1">
    <property type="nucleotide sequence ID" value="NZ_QYYA01000002.1"/>
</dbReference>
<dbReference type="GO" id="GO:0008374">
    <property type="term" value="F:O-acyltransferase activity"/>
    <property type="evidence" value="ECO:0007669"/>
    <property type="project" value="TreeGrafter"/>
</dbReference>
<dbReference type="PANTHER" id="PTHR23416">
    <property type="entry name" value="SIALIC ACID SYNTHASE-RELATED"/>
    <property type="match status" value="1"/>
</dbReference>
<evidence type="ECO:0000256" key="2">
    <source>
        <dbReference type="ARBA" id="ARBA00022679"/>
    </source>
</evidence>
<accession>A0A418XZR8</accession>
<gene>
    <name evidence="5" type="ORF">D4A39_08625</name>
</gene>
<dbReference type="InterPro" id="IPR011004">
    <property type="entry name" value="Trimer_LpxA-like_sf"/>
</dbReference>
<dbReference type="EMBL" id="QYYA01000002">
    <property type="protein sequence ID" value="RJG18522.1"/>
    <property type="molecule type" value="Genomic_DNA"/>
</dbReference>
<dbReference type="AlphaFoldDB" id="A0A418XZR8"/>
<dbReference type="InterPro" id="IPR018357">
    <property type="entry name" value="Hexapep_transf_CS"/>
</dbReference>
<dbReference type="CDD" id="cd04647">
    <property type="entry name" value="LbH_MAT_like"/>
    <property type="match status" value="1"/>
</dbReference>
<dbReference type="OrthoDB" id="9815592at2"/>
<comment type="similarity">
    <text evidence="1">Belongs to the transferase hexapeptide repeat family.</text>
</comment>
<dbReference type="InterPro" id="IPR051159">
    <property type="entry name" value="Hexapeptide_acetyltransf"/>
</dbReference>
<keyword evidence="3" id="KW-0677">Repeat</keyword>
<evidence type="ECO:0000313" key="5">
    <source>
        <dbReference type="EMBL" id="RJG18522.1"/>
    </source>
</evidence>
<evidence type="ECO:0000256" key="1">
    <source>
        <dbReference type="ARBA" id="ARBA00007274"/>
    </source>
</evidence>
<dbReference type="InterPro" id="IPR001451">
    <property type="entry name" value="Hexapep"/>
</dbReference>
<proteinExistence type="inferred from homology"/>
<name>A0A418XZR8_9GAMM</name>
<dbReference type="SUPFAM" id="SSF51161">
    <property type="entry name" value="Trimeric LpxA-like enzymes"/>
    <property type="match status" value="1"/>
</dbReference>
<dbReference type="PANTHER" id="PTHR23416:SF23">
    <property type="entry name" value="ACETYLTRANSFERASE C18B11.09C-RELATED"/>
    <property type="match status" value="1"/>
</dbReference>
<comment type="caution">
    <text evidence="5">The sequence shown here is derived from an EMBL/GenBank/DDBJ whole genome shotgun (WGS) entry which is preliminary data.</text>
</comment>
<keyword evidence="4 5" id="KW-0012">Acyltransferase</keyword>
<protein>
    <submittedName>
        <fullName evidence="5">Acyltransferase</fullName>
    </submittedName>
</protein>
<evidence type="ECO:0000256" key="4">
    <source>
        <dbReference type="ARBA" id="ARBA00023315"/>
    </source>
</evidence>
<keyword evidence="6" id="KW-1185">Reference proteome</keyword>
<evidence type="ECO:0000313" key="6">
    <source>
        <dbReference type="Proteomes" id="UP000283734"/>
    </source>
</evidence>
<organism evidence="5 6">
    <name type="scientific">Alcanivorax profundi</name>
    <dbReference type="NCBI Taxonomy" id="2338368"/>
    <lineage>
        <taxon>Bacteria</taxon>
        <taxon>Pseudomonadati</taxon>
        <taxon>Pseudomonadota</taxon>
        <taxon>Gammaproteobacteria</taxon>
        <taxon>Oceanospirillales</taxon>
        <taxon>Alcanivoracaceae</taxon>
        <taxon>Alcanivorax</taxon>
    </lineage>
</organism>
<dbReference type="Pfam" id="PF14602">
    <property type="entry name" value="Hexapep_2"/>
    <property type="match status" value="1"/>
</dbReference>
<keyword evidence="2 5" id="KW-0808">Transferase</keyword>
<sequence>MTEDDYREQHKQRLAYMPWLYARLKPKHRAWAEPWQQALQQRWMALETVTFGTDCFVAPQAVLLAEPGRDIIVGDGSQIAADCVIHGPVRLGLNVSLNHHVTLEGGAAGVHIGDGSRIAAYCTFYAFNHGVHADRPVREQPVTSKGIHIGKDVWVGARVGIVDGVTLGDHAVVGMGAVVTKDVPPWTIVAGNPARPIGRRPGAPPEHPST</sequence>
<evidence type="ECO:0000256" key="3">
    <source>
        <dbReference type="ARBA" id="ARBA00022737"/>
    </source>
</evidence>
<dbReference type="Gene3D" id="2.160.10.10">
    <property type="entry name" value="Hexapeptide repeat proteins"/>
    <property type="match status" value="2"/>
</dbReference>
<dbReference type="GO" id="GO:0005829">
    <property type="term" value="C:cytosol"/>
    <property type="evidence" value="ECO:0007669"/>
    <property type="project" value="TreeGrafter"/>
</dbReference>
<dbReference type="Proteomes" id="UP000283734">
    <property type="component" value="Unassembled WGS sequence"/>
</dbReference>
<dbReference type="PROSITE" id="PS00101">
    <property type="entry name" value="HEXAPEP_TRANSFERASES"/>
    <property type="match status" value="1"/>
</dbReference>
<reference evidence="5 6" key="1">
    <citation type="submission" date="2018-09" db="EMBL/GenBank/DDBJ databases">
        <title>Alcanivorax profundi sp. nov., isolated from 1000 m-depth seawater of the Mariana Trench.</title>
        <authorList>
            <person name="Liu J."/>
        </authorList>
    </citation>
    <scope>NUCLEOTIDE SEQUENCE [LARGE SCALE GENOMIC DNA]</scope>
    <source>
        <strain evidence="5 6">MTEO17</strain>
    </source>
</reference>